<feature type="domain" description="NACHT" evidence="1">
    <location>
        <begin position="710"/>
        <end position="849"/>
    </location>
</feature>
<dbReference type="Gene3D" id="3.40.50.300">
    <property type="entry name" value="P-loop containing nucleotide triphosphate hydrolases"/>
    <property type="match status" value="1"/>
</dbReference>
<dbReference type="InterPro" id="IPR027417">
    <property type="entry name" value="P-loop_NTPase"/>
</dbReference>
<organism evidence="2 3">
    <name type="scientific">Daphnia pulex</name>
    <name type="common">Water flea</name>
    <dbReference type="NCBI Taxonomy" id="6669"/>
    <lineage>
        <taxon>Eukaryota</taxon>
        <taxon>Metazoa</taxon>
        <taxon>Ecdysozoa</taxon>
        <taxon>Arthropoda</taxon>
        <taxon>Crustacea</taxon>
        <taxon>Branchiopoda</taxon>
        <taxon>Diplostraca</taxon>
        <taxon>Cladocera</taxon>
        <taxon>Anomopoda</taxon>
        <taxon>Daphniidae</taxon>
        <taxon>Daphnia</taxon>
    </lineage>
</organism>
<dbReference type="EMBL" id="GL732528">
    <property type="protein sequence ID" value="EFX87177.1"/>
    <property type="molecule type" value="Genomic_DNA"/>
</dbReference>
<dbReference type="InParanoid" id="E9FZY4"/>
<reference evidence="2 3" key="1">
    <citation type="journal article" date="2011" name="Science">
        <title>The ecoresponsive genome of Daphnia pulex.</title>
        <authorList>
            <person name="Colbourne J.K."/>
            <person name="Pfrender M.E."/>
            <person name="Gilbert D."/>
            <person name="Thomas W.K."/>
            <person name="Tucker A."/>
            <person name="Oakley T.H."/>
            <person name="Tokishita S."/>
            <person name="Aerts A."/>
            <person name="Arnold G.J."/>
            <person name="Basu M.K."/>
            <person name="Bauer D.J."/>
            <person name="Caceres C.E."/>
            <person name="Carmel L."/>
            <person name="Casola C."/>
            <person name="Choi J.H."/>
            <person name="Detter J.C."/>
            <person name="Dong Q."/>
            <person name="Dusheyko S."/>
            <person name="Eads B.D."/>
            <person name="Frohlich T."/>
            <person name="Geiler-Samerotte K.A."/>
            <person name="Gerlach D."/>
            <person name="Hatcher P."/>
            <person name="Jogdeo S."/>
            <person name="Krijgsveld J."/>
            <person name="Kriventseva E.V."/>
            <person name="Kultz D."/>
            <person name="Laforsch C."/>
            <person name="Lindquist E."/>
            <person name="Lopez J."/>
            <person name="Manak J.R."/>
            <person name="Muller J."/>
            <person name="Pangilinan J."/>
            <person name="Patwardhan R.P."/>
            <person name="Pitluck S."/>
            <person name="Pritham E.J."/>
            <person name="Rechtsteiner A."/>
            <person name="Rho M."/>
            <person name="Rogozin I.B."/>
            <person name="Sakarya O."/>
            <person name="Salamov A."/>
            <person name="Schaack S."/>
            <person name="Shapiro H."/>
            <person name="Shiga Y."/>
            <person name="Skalitzky C."/>
            <person name="Smith Z."/>
            <person name="Souvorov A."/>
            <person name="Sung W."/>
            <person name="Tang Z."/>
            <person name="Tsuchiya D."/>
            <person name="Tu H."/>
            <person name="Vos H."/>
            <person name="Wang M."/>
            <person name="Wolf Y.I."/>
            <person name="Yamagata H."/>
            <person name="Yamada T."/>
            <person name="Ye Y."/>
            <person name="Shaw J.R."/>
            <person name="Andrews J."/>
            <person name="Crease T.J."/>
            <person name="Tang H."/>
            <person name="Lucas S.M."/>
            <person name="Robertson H.M."/>
            <person name="Bork P."/>
            <person name="Koonin E.V."/>
            <person name="Zdobnov E.M."/>
            <person name="Grigoriev I.V."/>
            <person name="Lynch M."/>
            <person name="Boore J.L."/>
        </authorList>
    </citation>
    <scope>NUCLEOTIDE SEQUENCE [LARGE SCALE GENOMIC DNA]</scope>
</reference>
<dbReference type="HOGENOM" id="CLU_002013_0_0_1"/>
<name>E9FZY4_DAPPU</name>
<evidence type="ECO:0000259" key="1">
    <source>
        <dbReference type="PROSITE" id="PS50837"/>
    </source>
</evidence>
<proteinExistence type="predicted"/>
<dbReference type="InterPro" id="IPR007111">
    <property type="entry name" value="NACHT_NTPase"/>
</dbReference>
<dbReference type="OrthoDB" id="6745084at2759"/>
<dbReference type="Pfam" id="PF05729">
    <property type="entry name" value="NACHT"/>
    <property type="match status" value="1"/>
</dbReference>
<dbReference type="PhylomeDB" id="E9FZY4"/>
<protein>
    <recommendedName>
        <fullName evidence="1">NACHT domain-containing protein</fullName>
    </recommendedName>
</protein>
<evidence type="ECO:0000313" key="2">
    <source>
        <dbReference type="EMBL" id="EFX87177.1"/>
    </source>
</evidence>
<dbReference type="eggNOG" id="ENOG502SD1W">
    <property type="taxonomic scope" value="Eukaryota"/>
</dbReference>
<keyword evidence="3" id="KW-1185">Reference proteome</keyword>
<evidence type="ECO:0000313" key="3">
    <source>
        <dbReference type="Proteomes" id="UP000000305"/>
    </source>
</evidence>
<sequence length="1911" mass="221290">MASRSDDLDTDTLDVERLTVSGTPNSPTKAINRPIAGSLFQLKLSSLFLIRGVTAKYQFHLGTEVAHEGGKFDDVLFKYQVSTGGTRQWRYRFLQAKHKQNEIKNQITSEALLDDDHGDFSVSKYYRSYCREILNGSEGRRPEEIDDVIICTNINFNEANLNAYGIELVPHNDPSDKILSFEKLPGGKVPVRYKLKNTEVLRKKLNESSKKSKLYSLAKKLIDSENKNICLSLTHELIKNCHLALVKEKVIDLTTQRLHSDFIYGKNLSSDANELRRILRDFSMRKLIWKEDWKSCTFKLDDGFGLGEEVQCLSGPEEEIDSFLDKFVFAVNTPNEVELDAIMKKELGKYYNLLVSDVQFNHFSNTMLDWFKNKDSQWMTSDEGIRILEAIKEKVDQMRCAVLINYVNQINKIAEITDTAAQEMAEKLKPFLASSDKLEKINYIATDWPDFSALKVIAAIKTLPNFKFTDSYMVISSKHAQKKEDFQGLRRMFSNGKAHHLLVIVCEDHSPINYDKYVNLVADSEEKKILLIVKKGTDVRPQLLINEDVISYGQLSENFKNVLLSKKVSFQGKDMPVRDLIPPDKAENVLDWESIKMLAAQNKIVVPSFNTTRFERSLYIKRRMALPFEFDSKFWENLAEDMKCSKTLLMSQCKVNAKSAIVWSASEERKAEIWEKIKIKLSDRSTLGLPANANISEDELIFDKKWKNSAIVIISGGAGTGKSTVLSHYCEAIKKAKPTRWITRINLVDHGEILSKFEPKMKDNSSNEEDEEDFSTTTDFFVDELNIRDCGDAFSRSLLRHQLKMGDNRVVVMLDGFDEISSQLQEKVIHLMKAIIANKSVQLIVTTRPHMMDQLQLQLSQLAYSLENFTEKDQIDYLSEYWETNLKELEDKSVVIRKFSEYFVQRVSHTLKDKEKSFIGIPLQCRLMAECFQSDLQGIIKENRNDSEIQKLLDGQKFDLATMYNRLMETKRRVFYEEKISVSAPNQIVAYAIDGFIKKIEFHLTKLAIETIFTDQGTVNLLCPPNSQHQSKFEKVAEEKAIAECGLKFGLTFLNGEKVQFLHRTLAEYLVAKFFSQGFSLDQEKHNGLLDKAVVRDLIFSVVMTKNNGIYDGVQMFFDSFLAELVDENEEWRNIIDKRLKNKFPERFKSFMNGIINKRQSVYVVDPNILDVPIHQRNTSLFKFICDCLDMMIDPVRLRKSMSSLFLVSCKFFYEQNSEAYKRLLSYFSSPSEFELNMILDHILYYPMQIYLDDLFWNEGEKKKILKVVLDFMGKNLATLKRILKDPSSNAEKQMKFALHFFMCNDYYDNELKQYLELLSSAYSSEPSFLSLFRATFNISESHFGSFQLNGKMEKTVVILRNLGRIRVLEALSHVVLLRDPEVFRRYYEPSLSLDETDVVSTNLHQLLARDQYRMTRLDRSAFRGDTGAVDRILQTLRHSLGPTETNEEVKKTAKEVVDDMVFRESQEFTSFFVAAAFGHEEICRKLLIFFKDLVNMKVLPLKQLQDFYVAPNGMIYNATQLAIRFVKLPMFRLILTSVKQIMGQRPLVFLLKKFIWNNKEWFETLAQIVVDGTDGTTGYQQLNEIVLQDSSTLEALRIVEEETFNQMVSVDGVEKWTKCLLDIDLPKGFHLLSRHHLSHFDRTQMRSFIKTIITDSSGQENSYWDRLLLLSAQDFPCNDFEIDFDHILKCAWDKLVQGKERLVLCRFNGITGFLLSLTESFWFYGDKSLGYRLLDFVKERQDEEVIRRMMKCMPTFLHYVMDPFGKIPVRGTVIQTRMKVLEFALDHAGHLSNTRQFSDLVDALLIPLVDYDGRTRSIWCYQFRFDFFYAEEVVASRVGQFLSWVSTKLNKRKVKELVTHRYEDESGSTNVIFYLASKHRRSLVEIMLSHLEESDRREIRRIAAASGCLM</sequence>
<dbReference type="Proteomes" id="UP000000305">
    <property type="component" value="Unassembled WGS sequence"/>
</dbReference>
<dbReference type="PANTHER" id="PTHR46844">
    <property type="entry name" value="SLR5058 PROTEIN"/>
    <property type="match status" value="1"/>
</dbReference>
<dbReference type="FunFam" id="3.40.50.300:FF:003224">
    <property type="entry name" value="Uncharacterized protein"/>
    <property type="match status" value="1"/>
</dbReference>
<gene>
    <name evidence="2" type="ORF">DAPPUDRAFT_236095</name>
</gene>
<dbReference type="SUPFAM" id="SSF52540">
    <property type="entry name" value="P-loop containing nucleoside triphosphate hydrolases"/>
    <property type="match status" value="1"/>
</dbReference>
<dbReference type="PROSITE" id="PS50837">
    <property type="entry name" value="NACHT"/>
    <property type="match status" value="1"/>
</dbReference>
<dbReference type="KEGG" id="dpx:DAPPUDRAFT_236095"/>
<accession>E9FZY4</accession>
<dbReference type="PANTHER" id="PTHR46844:SF1">
    <property type="entry name" value="SLR5058 PROTEIN"/>
    <property type="match status" value="1"/>
</dbReference>